<evidence type="ECO:0000313" key="3">
    <source>
        <dbReference type="Proteomes" id="UP000614239"/>
    </source>
</evidence>
<dbReference type="AlphaFoldDB" id="A0A8H9LFZ6"/>
<evidence type="ECO:0000256" key="1">
    <source>
        <dbReference type="SAM" id="MobiDB-lite"/>
    </source>
</evidence>
<dbReference type="EMBL" id="BMNJ01000003">
    <property type="protein sequence ID" value="GGO97647.1"/>
    <property type="molecule type" value="Genomic_DNA"/>
</dbReference>
<organism evidence="2 3">
    <name type="scientific">Actinomyces gaoshouyii</name>
    <dbReference type="NCBI Taxonomy" id="1960083"/>
    <lineage>
        <taxon>Bacteria</taxon>
        <taxon>Bacillati</taxon>
        <taxon>Actinomycetota</taxon>
        <taxon>Actinomycetes</taxon>
        <taxon>Actinomycetales</taxon>
        <taxon>Actinomycetaceae</taxon>
        <taxon>Actinomyces</taxon>
    </lineage>
</organism>
<comment type="caution">
    <text evidence="2">The sequence shown here is derived from an EMBL/GenBank/DDBJ whole genome shotgun (WGS) entry which is preliminary data.</text>
</comment>
<keyword evidence="3" id="KW-1185">Reference proteome</keyword>
<dbReference type="KEGG" id="actp:B6G06_04845"/>
<gene>
    <name evidence="2" type="ORF">GCM10011612_10670</name>
</gene>
<reference evidence="2" key="1">
    <citation type="journal article" date="2014" name="Int. J. Syst. Evol. Microbiol.">
        <title>Complete genome sequence of Corynebacterium casei LMG S-19264T (=DSM 44701T), isolated from a smear-ripened cheese.</title>
        <authorList>
            <consortium name="US DOE Joint Genome Institute (JGI-PGF)"/>
            <person name="Walter F."/>
            <person name="Albersmeier A."/>
            <person name="Kalinowski J."/>
            <person name="Ruckert C."/>
        </authorList>
    </citation>
    <scope>NUCLEOTIDE SEQUENCE</scope>
    <source>
        <strain evidence="2">CGMCC 4.7372</strain>
    </source>
</reference>
<protein>
    <submittedName>
        <fullName evidence="2">Uncharacterized protein</fullName>
    </submittedName>
</protein>
<proteinExistence type="predicted"/>
<accession>A0A8H9LFZ6</accession>
<feature type="region of interest" description="Disordered" evidence="1">
    <location>
        <begin position="1"/>
        <end position="21"/>
    </location>
</feature>
<reference evidence="2" key="2">
    <citation type="submission" date="2020-09" db="EMBL/GenBank/DDBJ databases">
        <authorList>
            <person name="Sun Q."/>
            <person name="Zhou Y."/>
        </authorList>
    </citation>
    <scope>NUCLEOTIDE SEQUENCE</scope>
    <source>
        <strain evidence="2">CGMCC 4.7372</strain>
    </source>
</reference>
<evidence type="ECO:0000313" key="2">
    <source>
        <dbReference type="EMBL" id="GGO97647.1"/>
    </source>
</evidence>
<dbReference type="Proteomes" id="UP000614239">
    <property type="component" value="Unassembled WGS sequence"/>
</dbReference>
<dbReference type="OrthoDB" id="3247057at2"/>
<sequence>MMSWSDDSEALSGIEEPRSPSGASAFLAAVTSAFDGPDPTDPGSREELRRCGLGEALAAVDRAALVALAEDPRLSRDEIEAAISHCIGIRRAAGASELPTRYARIEMCAALGRPAEALGELREARLFSMGDIDPRVTLAAAAFNDDFSGVIRTASCAALRKIADPSAAAEGLSLSLLPYLAQDRRVEGEDALAALDTLQIPGWQRLRVLGRRLEYMALAGQWERAMAVIRHTDLKDGLQSTAWTLMNTAARMALVLREAVSVGHGHDALGAAVQLRCELGPELALTGWDTVAHAWDMTTAFARVLARIFDERNGGNGVSERIETRMAAEASSLRNRSHGTMTGGFGVQVETVANRAALIQETRELLVLARGYGLGAVRERAMRTAEMVSDSLAAGIDETQLEVIIELRVLFARLLLALGATERAEGEALRTAELCLAQGWQEIACASYATAGRAAFERDEVRAAREHANQVRAILSDWGTSRMSERLTVLVEAIGDPTGSVLLLTDLAERTCRNIEEDGTLAAPTRETCRKARFELGRVGRAPEGVEARLSAVEERIAPYVRGRGGRHRAAGSADTDGSPA</sequence>
<name>A0A8H9LFZ6_9ACTO</name>